<accession>A0AAN9UCP5</accession>
<proteinExistence type="predicted"/>
<dbReference type="SUPFAM" id="SSF52540">
    <property type="entry name" value="P-loop containing nucleoside triphosphate hydrolases"/>
    <property type="match status" value="1"/>
</dbReference>
<dbReference type="AlphaFoldDB" id="A0AAN9UCP5"/>
<name>A0AAN9UCP5_9PEZI</name>
<comment type="caution">
    <text evidence="3">The sequence shown here is derived from an EMBL/GenBank/DDBJ whole genome shotgun (WGS) entry which is preliminary data.</text>
</comment>
<dbReference type="EMBL" id="JAJSPL020000020">
    <property type="protein sequence ID" value="KAK7740449.1"/>
    <property type="molecule type" value="Genomic_DNA"/>
</dbReference>
<reference evidence="3 4" key="1">
    <citation type="journal article" date="2023" name="PLoS ONE">
        <title>Cytospora paraplurivora sp. nov. isolated from orchards with fruit tree decline syndrome in Ontario, Canada.</title>
        <authorList>
            <person name="Ilyukhin E."/>
            <person name="Nguyen H.D.T."/>
            <person name="Castle A.J."/>
            <person name="Ellouze W."/>
        </authorList>
    </citation>
    <scope>NUCLEOTIDE SEQUENCE [LARGE SCALE GENOMIC DNA]</scope>
    <source>
        <strain evidence="3 4">FDS-564</strain>
    </source>
</reference>
<dbReference type="PANTHER" id="PTHR46411">
    <property type="entry name" value="FAMILY ATPASE, PUTATIVE-RELATED"/>
    <property type="match status" value="1"/>
</dbReference>
<evidence type="ECO:0000313" key="3">
    <source>
        <dbReference type="EMBL" id="KAK7740449.1"/>
    </source>
</evidence>
<dbReference type="InterPro" id="IPR056599">
    <property type="entry name" value="AAA_lid_fung"/>
</dbReference>
<dbReference type="Proteomes" id="UP001320245">
    <property type="component" value="Unassembled WGS sequence"/>
</dbReference>
<evidence type="ECO:0000256" key="1">
    <source>
        <dbReference type="SAM" id="MobiDB-lite"/>
    </source>
</evidence>
<protein>
    <recommendedName>
        <fullName evidence="2">AAA+ ATPase lid domain-containing protein</fullName>
    </recommendedName>
</protein>
<evidence type="ECO:0000313" key="4">
    <source>
        <dbReference type="Proteomes" id="UP001320245"/>
    </source>
</evidence>
<organism evidence="3 4">
    <name type="scientific">Cytospora paraplurivora</name>
    <dbReference type="NCBI Taxonomy" id="2898453"/>
    <lineage>
        <taxon>Eukaryota</taxon>
        <taxon>Fungi</taxon>
        <taxon>Dikarya</taxon>
        <taxon>Ascomycota</taxon>
        <taxon>Pezizomycotina</taxon>
        <taxon>Sordariomycetes</taxon>
        <taxon>Sordariomycetidae</taxon>
        <taxon>Diaporthales</taxon>
        <taxon>Cytosporaceae</taxon>
        <taxon>Cytospora</taxon>
    </lineage>
</organism>
<dbReference type="Pfam" id="PF23232">
    <property type="entry name" value="AAA_lid_13"/>
    <property type="match status" value="1"/>
</dbReference>
<keyword evidence="4" id="KW-1185">Reference proteome</keyword>
<evidence type="ECO:0000259" key="2">
    <source>
        <dbReference type="Pfam" id="PF23232"/>
    </source>
</evidence>
<gene>
    <name evidence="3" type="ORF">SLS53_005290</name>
</gene>
<feature type="domain" description="AAA+ ATPase lid" evidence="2">
    <location>
        <begin position="305"/>
        <end position="391"/>
    </location>
</feature>
<dbReference type="InterPro" id="IPR027417">
    <property type="entry name" value="P-loop_NTPase"/>
</dbReference>
<dbReference type="PANTHER" id="PTHR46411:SF2">
    <property type="entry name" value="AAA+ ATPASE DOMAIN-CONTAINING PROTEIN"/>
    <property type="match status" value="1"/>
</dbReference>
<feature type="region of interest" description="Disordered" evidence="1">
    <location>
        <begin position="439"/>
        <end position="459"/>
    </location>
</feature>
<sequence length="459" mass="52370">MYYAGPTLGIRDEVESQVVIDFDTAFSVDDEKQQAWKPHLDILLGTPISKDPNQREDDDDDGDLDCRAACCTGDYVYNDTDIDDKQMRDYINGLLPNADGPNEQPSIAIIPRPLAELKSGPGKIYDAISDDERVIMSYRVFGFVLRSREWGKWSLSILLAVHILTFCVSAQLDLSYLTDLHPTKPPKQINAIPQDNKEQEVETAFDRLVLEDGQKPLIQSLVAQHFRDKQSQTEQVDIVKGKVFLRVLEYYAGVLFLTTNRVGDFDEAFASRIHVSLYYPELDKAKTLQVFKINTKMIKERFETKRRTIDIDDIEQSASKYFDNHPNARWNGRQIRNACQTALALAEFEAQGSSHETVLRPDARVHLKASHFEMVQKAYLQFAEYMNSIYNSTSSIRAKEGKLRATWSPEGHPGMAGGRVKNRTRLMLKLYIPTNNHNKHTSNSLYSISRVTNTRPTRQ</sequence>